<accession>A0A0G1AUF2</accession>
<organism evidence="1 2">
    <name type="scientific">Candidatus Daviesbacteria bacterium GW2011_GWA1_42_6</name>
    <dbReference type="NCBI Taxonomy" id="1618420"/>
    <lineage>
        <taxon>Bacteria</taxon>
        <taxon>Candidatus Daviesiibacteriota</taxon>
    </lineage>
</organism>
<dbReference type="Proteomes" id="UP000034135">
    <property type="component" value="Unassembled WGS sequence"/>
</dbReference>
<gene>
    <name evidence="1" type="ORF">UV33_C0021G0006</name>
</gene>
<evidence type="ECO:0000313" key="2">
    <source>
        <dbReference type="Proteomes" id="UP000034135"/>
    </source>
</evidence>
<protein>
    <submittedName>
        <fullName evidence="1">Uncharacterized protein</fullName>
    </submittedName>
</protein>
<sequence length="79" mass="8862">MAWGKLKRSSRVNGRVVNANFNPNGNCNVNWNLKPDNANDNLGVRSVIVSGISGRHLLKRCLFFMVKINSFMKLSASQR</sequence>
<proteinExistence type="predicted"/>
<name>A0A0G1AUF2_9BACT</name>
<dbReference type="AlphaFoldDB" id="A0A0G1AUF2"/>
<reference evidence="1 2" key="1">
    <citation type="journal article" date="2015" name="Nature">
        <title>rRNA introns, odd ribosomes, and small enigmatic genomes across a large radiation of phyla.</title>
        <authorList>
            <person name="Brown C.T."/>
            <person name="Hug L.A."/>
            <person name="Thomas B.C."/>
            <person name="Sharon I."/>
            <person name="Castelle C.J."/>
            <person name="Singh A."/>
            <person name="Wilkins M.J."/>
            <person name="Williams K.H."/>
            <person name="Banfield J.F."/>
        </authorList>
    </citation>
    <scope>NUCLEOTIDE SEQUENCE [LARGE SCALE GENOMIC DNA]</scope>
</reference>
<dbReference type="EMBL" id="LCEB01000021">
    <property type="protein sequence ID" value="KKS64647.1"/>
    <property type="molecule type" value="Genomic_DNA"/>
</dbReference>
<comment type="caution">
    <text evidence="1">The sequence shown here is derived from an EMBL/GenBank/DDBJ whole genome shotgun (WGS) entry which is preliminary data.</text>
</comment>
<evidence type="ECO:0000313" key="1">
    <source>
        <dbReference type="EMBL" id="KKS64647.1"/>
    </source>
</evidence>